<dbReference type="EMBL" id="NCEQ01000006">
    <property type="protein sequence ID" value="OYX57464.1"/>
    <property type="molecule type" value="Genomic_DNA"/>
</dbReference>
<evidence type="ECO:0008006" key="3">
    <source>
        <dbReference type="Google" id="ProtNLM"/>
    </source>
</evidence>
<evidence type="ECO:0000313" key="2">
    <source>
        <dbReference type="Proteomes" id="UP000216147"/>
    </source>
</evidence>
<organism evidence="1 2">
    <name type="scientific">Brevundimonas subvibrioides</name>
    <dbReference type="NCBI Taxonomy" id="74313"/>
    <lineage>
        <taxon>Bacteria</taxon>
        <taxon>Pseudomonadati</taxon>
        <taxon>Pseudomonadota</taxon>
        <taxon>Alphaproteobacteria</taxon>
        <taxon>Caulobacterales</taxon>
        <taxon>Caulobacteraceae</taxon>
        <taxon>Brevundimonas</taxon>
    </lineage>
</organism>
<comment type="caution">
    <text evidence="1">The sequence shown here is derived from an EMBL/GenBank/DDBJ whole genome shotgun (WGS) entry which is preliminary data.</text>
</comment>
<dbReference type="NCBIfam" id="NF037936">
    <property type="entry name" value="holdfast_HfaD"/>
    <property type="match status" value="1"/>
</dbReference>
<dbReference type="Proteomes" id="UP000216147">
    <property type="component" value="Unassembled WGS sequence"/>
</dbReference>
<proteinExistence type="predicted"/>
<evidence type="ECO:0000313" key="1">
    <source>
        <dbReference type="EMBL" id="OYX57464.1"/>
    </source>
</evidence>
<name>A0A258HLH1_9CAUL</name>
<dbReference type="AlphaFoldDB" id="A0A258HLH1"/>
<protein>
    <recommendedName>
        <fullName evidence="3">Holdfast attachment protein D</fullName>
    </recommendedName>
</protein>
<dbReference type="InterPro" id="IPR049860">
    <property type="entry name" value="Holdfast_HfaD"/>
</dbReference>
<reference evidence="1 2" key="1">
    <citation type="submission" date="2017-03" db="EMBL/GenBank/DDBJ databases">
        <title>Lifting the veil on microbial sulfur biogeochemistry in mining wastewaters.</title>
        <authorList>
            <person name="Kantor R.S."/>
            <person name="Colenbrander Nelson T."/>
            <person name="Marshall S."/>
            <person name="Bennett D."/>
            <person name="Apte S."/>
            <person name="Camacho D."/>
            <person name="Thomas B.C."/>
            <person name="Warren L.A."/>
            <person name="Banfield J.F."/>
        </authorList>
    </citation>
    <scope>NUCLEOTIDE SEQUENCE [LARGE SCALE GENOMIC DNA]</scope>
    <source>
        <strain evidence="1">32-68-21</strain>
    </source>
</reference>
<sequence>MARHAPIRLAGTIAATAMCVAVVTEAYAHQDRSIVLNQQLQLGDVIAGQTLNVEGAEGEVAVNNAAQGNSLSGSVENESLALTSTQTMRGNTRATTTLTLTGDTEGPVNATTQARGNYQAAGAYGGDLTIESSQSVEPSEVTASSTLTGSNARLIGGASIGVTAIANTTAIGASGARVQGTVIQNSSAGVRADNFAGTQYIPETGEFISQSIGNSVLVNSGLASSQDLTLRQRQAGDQVTASTSANSGNAWDLAGRARATGNQAVLYNQGGSAVVTTDQSNLSRIQTASRVTSYDFGAATSNAYGTGNEVSIGNNDRYLEIDNSQVNSGGVEVSSTFEGTNGYDARVAAEAVGNSVTGYACSACDGTMDVTNAQTNSGNVSATATTTIRGSGRSVTTGANAIGNSATFYVSRPGT</sequence>
<gene>
    <name evidence="1" type="ORF">B7Y86_07155</name>
</gene>
<accession>A0A258HLH1</accession>